<dbReference type="Proteomes" id="UP001209878">
    <property type="component" value="Unassembled WGS sequence"/>
</dbReference>
<comment type="caution">
    <text evidence="1">The sequence shown here is derived from an EMBL/GenBank/DDBJ whole genome shotgun (WGS) entry which is preliminary data.</text>
</comment>
<sequence>MQYRIILKISTRAYQALSSTQPAYLNSMFAPARHSRQLQSVISNPLSIPRVKTKAGIRAFSVAAPTLWNSPPANVILEGNIVLFRRRLKTYLFKAAYLP</sequence>
<dbReference type="EMBL" id="JAODUO010001411">
    <property type="protein sequence ID" value="KAK2164500.1"/>
    <property type="molecule type" value="Genomic_DNA"/>
</dbReference>
<evidence type="ECO:0000313" key="2">
    <source>
        <dbReference type="Proteomes" id="UP001209878"/>
    </source>
</evidence>
<accession>A0AAD9NC27</accession>
<keyword evidence="2" id="KW-1185">Reference proteome</keyword>
<evidence type="ECO:0000313" key="1">
    <source>
        <dbReference type="EMBL" id="KAK2164500.1"/>
    </source>
</evidence>
<dbReference type="AlphaFoldDB" id="A0AAD9NC27"/>
<gene>
    <name evidence="1" type="ORF">NP493_1413g00004</name>
</gene>
<organism evidence="1 2">
    <name type="scientific">Ridgeia piscesae</name>
    <name type="common">Tubeworm</name>
    <dbReference type="NCBI Taxonomy" id="27915"/>
    <lineage>
        <taxon>Eukaryota</taxon>
        <taxon>Metazoa</taxon>
        <taxon>Spiralia</taxon>
        <taxon>Lophotrochozoa</taxon>
        <taxon>Annelida</taxon>
        <taxon>Polychaeta</taxon>
        <taxon>Sedentaria</taxon>
        <taxon>Canalipalpata</taxon>
        <taxon>Sabellida</taxon>
        <taxon>Siboglinidae</taxon>
        <taxon>Ridgeia</taxon>
    </lineage>
</organism>
<reference evidence="1" key="1">
    <citation type="journal article" date="2023" name="Mol. Biol. Evol.">
        <title>Third-Generation Sequencing Reveals the Adaptive Role of the Epigenome in Three Deep-Sea Polychaetes.</title>
        <authorList>
            <person name="Perez M."/>
            <person name="Aroh O."/>
            <person name="Sun Y."/>
            <person name="Lan Y."/>
            <person name="Juniper S.K."/>
            <person name="Young C.R."/>
            <person name="Angers B."/>
            <person name="Qian P.Y."/>
        </authorList>
    </citation>
    <scope>NUCLEOTIDE SEQUENCE</scope>
    <source>
        <strain evidence="1">R07B-5</strain>
    </source>
</reference>
<name>A0AAD9NC27_RIDPI</name>
<protein>
    <submittedName>
        <fullName evidence="1">Uncharacterized protein</fullName>
    </submittedName>
</protein>
<proteinExistence type="predicted"/>